<accession>A0A316Z6G6</accession>
<dbReference type="PANTHER" id="PTHR21068:SF43">
    <property type="entry name" value="SPARTIN"/>
    <property type="match status" value="1"/>
</dbReference>
<feature type="domain" description="Senescence" evidence="2">
    <location>
        <begin position="220"/>
        <end position="430"/>
    </location>
</feature>
<dbReference type="Pfam" id="PF06911">
    <property type="entry name" value="Senescence"/>
    <property type="match status" value="1"/>
</dbReference>
<keyword evidence="4" id="KW-1185">Reference proteome</keyword>
<dbReference type="GeneID" id="37271749"/>
<dbReference type="AlphaFoldDB" id="A0A316Z6G6"/>
<dbReference type="PANTHER" id="PTHR21068">
    <property type="entry name" value="SPARTIN"/>
    <property type="match status" value="1"/>
</dbReference>
<dbReference type="OrthoDB" id="20821at2759"/>
<organism evidence="3 4">
    <name type="scientific">Tilletiopsis washingtonensis</name>
    <dbReference type="NCBI Taxonomy" id="58919"/>
    <lineage>
        <taxon>Eukaryota</taxon>
        <taxon>Fungi</taxon>
        <taxon>Dikarya</taxon>
        <taxon>Basidiomycota</taxon>
        <taxon>Ustilaginomycotina</taxon>
        <taxon>Exobasidiomycetes</taxon>
        <taxon>Entylomatales</taxon>
        <taxon>Entylomatales incertae sedis</taxon>
        <taxon>Tilletiopsis</taxon>
    </lineage>
</organism>
<dbReference type="RefSeq" id="XP_025597659.1">
    <property type="nucleotide sequence ID" value="XM_025744205.1"/>
</dbReference>
<dbReference type="InterPro" id="IPR009686">
    <property type="entry name" value="Senescence/spartin_C"/>
</dbReference>
<protein>
    <recommendedName>
        <fullName evidence="2">Senescence domain-containing protein</fullName>
    </recommendedName>
</protein>
<dbReference type="EMBL" id="KZ819295">
    <property type="protein sequence ID" value="PWN97380.1"/>
    <property type="molecule type" value="Genomic_DNA"/>
</dbReference>
<dbReference type="GO" id="GO:0051301">
    <property type="term" value="P:cell division"/>
    <property type="evidence" value="ECO:0007669"/>
    <property type="project" value="TreeGrafter"/>
</dbReference>
<feature type="compositionally biased region" description="Low complexity" evidence="1">
    <location>
        <begin position="461"/>
        <end position="486"/>
    </location>
</feature>
<dbReference type="STRING" id="58919.A0A316Z6G6"/>
<name>A0A316Z6G6_9BASI</name>
<gene>
    <name evidence="3" type="ORF">FA09DRAFT_339383</name>
</gene>
<evidence type="ECO:0000256" key="1">
    <source>
        <dbReference type="SAM" id="MobiDB-lite"/>
    </source>
</evidence>
<dbReference type="Proteomes" id="UP000245946">
    <property type="component" value="Unassembled WGS sequence"/>
</dbReference>
<dbReference type="InterPro" id="IPR045036">
    <property type="entry name" value="Spartin-like"/>
</dbReference>
<evidence type="ECO:0000313" key="3">
    <source>
        <dbReference type="EMBL" id="PWN97380.1"/>
    </source>
</evidence>
<evidence type="ECO:0000259" key="2">
    <source>
        <dbReference type="Pfam" id="PF06911"/>
    </source>
</evidence>
<evidence type="ECO:0000313" key="4">
    <source>
        <dbReference type="Proteomes" id="UP000245946"/>
    </source>
</evidence>
<feature type="region of interest" description="Disordered" evidence="1">
    <location>
        <begin position="453"/>
        <end position="508"/>
    </location>
</feature>
<proteinExistence type="predicted"/>
<sequence length="508" mass="52839">MSTTPPNAEGPQGVVILELGGVRAVQMYEGEQDELASGQLQVLIVQVNTADPAKSPRMSAKRAEPDPTTDVWLVLSIGSAFALPVKSSQVVQPERSSSSYVFPSSDVPGASIKLFVPVSDPNVSAFENTLAQYCAFQSDDRSDAGQIELIDESGAVLGTLDGGYTFREDPTLRRKGHEKDPVLVDLEELEPSEIESAAVQQGKQYKEVGVRPVPGADSDDWLLKGASFISRGLIQGSTFLGAKMNSAADAYIEKSRSASPVGGYIDDGKRGSDAASIASTATTGSGKRPLTFSKNTHAAAGQAHKWTGKAVKLSHSTTTAVLSAASGMGATIGQRTGIQAKPRADGTPGPPPKGLRGVINRGLIAANIVLEGAEQSAERLLTDGGNSAGKAIEHRFGTEAKVVSGQVGSIGKGIFMVYKDVSGVRRKCLLHVAKGTMVRARTDDGREVILQLDADGKPSTSGQASPSSAGFASSSSSGGNPYAAGAQPPQQRQYNEKSASAFGQGPVR</sequence>
<feature type="compositionally biased region" description="Polar residues" evidence="1">
    <location>
        <begin position="488"/>
        <end position="498"/>
    </location>
</feature>
<dbReference type="GO" id="GO:0005886">
    <property type="term" value="C:plasma membrane"/>
    <property type="evidence" value="ECO:0007669"/>
    <property type="project" value="TreeGrafter"/>
</dbReference>
<reference evidence="3 4" key="1">
    <citation type="journal article" date="2018" name="Mol. Biol. Evol.">
        <title>Broad Genomic Sampling Reveals a Smut Pathogenic Ancestry of the Fungal Clade Ustilaginomycotina.</title>
        <authorList>
            <person name="Kijpornyongpan T."/>
            <person name="Mondo S.J."/>
            <person name="Barry K."/>
            <person name="Sandor L."/>
            <person name="Lee J."/>
            <person name="Lipzen A."/>
            <person name="Pangilinan J."/>
            <person name="LaButti K."/>
            <person name="Hainaut M."/>
            <person name="Henrissat B."/>
            <person name="Grigoriev I.V."/>
            <person name="Spatafora J.W."/>
            <person name="Aime M.C."/>
        </authorList>
    </citation>
    <scope>NUCLEOTIDE SEQUENCE [LARGE SCALE GENOMIC DNA]</scope>
    <source>
        <strain evidence="3 4">MCA 4186</strain>
    </source>
</reference>